<evidence type="ECO:0000256" key="2">
    <source>
        <dbReference type="ARBA" id="ARBA00012251"/>
    </source>
</evidence>
<dbReference type="PANTHER" id="PTHR11685">
    <property type="entry name" value="RBR FAMILY RING FINGER AND IBR DOMAIN-CONTAINING"/>
    <property type="match status" value="1"/>
</dbReference>
<dbReference type="InterPro" id="IPR017907">
    <property type="entry name" value="Znf_RING_CS"/>
</dbReference>
<name>A0A8T9C2R7_9HELO</name>
<dbReference type="InterPro" id="IPR001841">
    <property type="entry name" value="Znf_RING"/>
</dbReference>
<keyword evidence="7" id="KW-0833">Ubl conjugation pathway</keyword>
<keyword evidence="6 9" id="KW-0863">Zinc-finger</keyword>
<keyword evidence="13" id="KW-0547">Nucleotide-binding</keyword>
<protein>
    <recommendedName>
        <fullName evidence="2">RBR-type E3 ubiquitin transferase</fullName>
        <ecNumber evidence="2">2.3.2.31</ecNumber>
    </recommendedName>
</protein>
<keyword evidence="13" id="KW-0378">Hydrolase</keyword>
<keyword evidence="5" id="KW-0677">Repeat</keyword>
<evidence type="ECO:0000256" key="8">
    <source>
        <dbReference type="ARBA" id="ARBA00022833"/>
    </source>
</evidence>
<dbReference type="GO" id="GO:0008270">
    <property type="term" value="F:zinc ion binding"/>
    <property type="evidence" value="ECO:0007669"/>
    <property type="project" value="UniProtKB-KW"/>
</dbReference>
<keyword evidence="3" id="KW-0808">Transferase</keyword>
<keyword evidence="4" id="KW-0479">Metal-binding</keyword>
<dbReference type="AlphaFoldDB" id="A0A8T9C2R7"/>
<dbReference type="GO" id="GO:0016567">
    <property type="term" value="P:protein ubiquitination"/>
    <property type="evidence" value="ECO:0007669"/>
    <property type="project" value="InterPro"/>
</dbReference>
<proteinExistence type="predicted"/>
<dbReference type="Proteomes" id="UP000469558">
    <property type="component" value="Unassembled WGS sequence"/>
</dbReference>
<evidence type="ECO:0000256" key="3">
    <source>
        <dbReference type="ARBA" id="ARBA00022679"/>
    </source>
</evidence>
<evidence type="ECO:0000256" key="7">
    <source>
        <dbReference type="ARBA" id="ARBA00022786"/>
    </source>
</evidence>
<organism evidence="13 14">
    <name type="scientific">Lachnellula suecica</name>
    <dbReference type="NCBI Taxonomy" id="602035"/>
    <lineage>
        <taxon>Eukaryota</taxon>
        <taxon>Fungi</taxon>
        <taxon>Dikarya</taxon>
        <taxon>Ascomycota</taxon>
        <taxon>Pezizomycotina</taxon>
        <taxon>Leotiomycetes</taxon>
        <taxon>Helotiales</taxon>
        <taxon>Lachnaceae</taxon>
        <taxon>Lachnellula</taxon>
    </lineage>
</organism>
<evidence type="ECO:0000313" key="13">
    <source>
        <dbReference type="EMBL" id="TVY78274.1"/>
    </source>
</evidence>
<dbReference type="InterPro" id="IPR013083">
    <property type="entry name" value="Znf_RING/FYVE/PHD"/>
</dbReference>
<dbReference type="InterPro" id="IPR002867">
    <property type="entry name" value="IBR_dom"/>
</dbReference>
<dbReference type="GO" id="GO:0061630">
    <property type="term" value="F:ubiquitin protein ligase activity"/>
    <property type="evidence" value="ECO:0007669"/>
    <property type="project" value="UniProtKB-EC"/>
</dbReference>
<dbReference type="Gene3D" id="3.30.40.10">
    <property type="entry name" value="Zinc/RING finger domain, C3HC4 (zinc finger)"/>
    <property type="match status" value="1"/>
</dbReference>
<evidence type="ECO:0000256" key="6">
    <source>
        <dbReference type="ARBA" id="ARBA00022771"/>
    </source>
</evidence>
<reference evidence="13 14" key="1">
    <citation type="submission" date="2018-05" db="EMBL/GenBank/DDBJ databases">
        <title>Genome sequencing and assembly of the regulated plant pathogen Lachnellula willkommii and related sister species for the development of diagnostic species identification markers.</title>
        <authorList>
            <person name="Giroux E."/>
            <person name="Bilodeau G."/>
        </authorList>
    </citation>
    <scope>NUCLEOTIDE SEQUENCE [LARGE SCALE GENOMIC DNA]</scope>
    <source>
        <strain evidence="13 14">CBS 268.59</strain>
    </source>
</reference>
<keyword evidence="13" id="KW-0347">Helicase</keyword>
<dbReference type="OrthoDB" id="9977870at2759"/>
<evidence type="ECO:0000259" key="11">
    <source>
        <dbReference type="PROSITE" id="PS50089"/>
    </source>
</evidence>
<dbReference type="SUPFAM" id="SSF57850">
    <property type="entry name" value="RING/U-box"/>
    <property type="match status" value="3"/>
</dbReference>
<feature type="compositionally biased region" description="Polar residues" evidence="10">
    <location>
        <begin position="140"/>
        <end position="166"/>
    </location>
</feature>
<evidence type="ECO:0000256" key="10">
    <source>
        <dbReference type="SAM" id="MobiDB-lite"/>
    </source>
</evidence>
<evidence type="ECO:0000256" key="4">
    <source>
        <dbReference type="ARBA" id="ARBA00022723"/>
    </source>
</evidence>
<evidence type="ECO:0000256" key="1">
    <source>
        <dbReference type="ARBA" id="ARBA00001798"/>
    </source>
</evidence>
<dbReference type="PROSITE" id="PS51873">
    <property type="entry name" value="TRIAD"/>
    <property type="match status" value="1"/>
</dbReference>
<feature type="domain" description="RING-type" evidence="11">
    <location>
        <begin position="174"/>
        <end position="218"/>
    </location>
</feature>
<dbReference type="CDD" id="cd22584">
    <property type="entry name" value="Rcat_RBR_unk"/>
    <property type="match status" value="1"/>
</dbReference>
<dbReference type="Gene3D" id="1.20.120.1750">
    <property type="match status" value="1"/>
</dbReference>
<evidence type="ECO:0000313" key="14">
    <source>
        <dbReference type="Proteomes" id="UP000469558"/>
    </source>
</evidence>
<keyword evidence="13" id="KW-0067">ATP-binding</keyword>
<dbReference type="PROSITE" id="PS50089">
    <property type="entry name" value="ZF_RING_2"/>
    <property type="match status" value="1"/>
</dbReference>
<gene>
    <name evidence="13" type="ORF">LSUE1_G005878</name>
</gene>
<evidence type="ECO:0000256" key="5">
    <source>
        <dbReference type="ARBA" id="ARBA00022737"/>
    </source>
</evidence>
<dbReference type="EC" id="2.3.2.31" evidence="2"/>
<comment type="catalytic activity">
    <reaction evidence="1">
        <text>[E2 ubiquitin-conjugating enzyme]-S-ubiquitinyl-L-cysteine + [acceptor protein]-L-lysine = [E2 ubiquitin-conjugating enzyme]-L-cysteine + [acceptor protein]-N(6)-ubiquitinyl-L-lysine.</text>
        <dbReference type="EC" id="2.3.2.31"/>
    </reaction>
</comment>
<feature type="region of interest" description="Disordered" evidence="10">
    <location>
        <begin position="135"/>
        <end position="169"/>
    </location>
</feature>
<keyword evidence="8" id="KW-0862">Zinc</keyword>
<dbReference type="GO" id="GO:0004386">
    <property type="term" value="F:helicase activity"/>
    <property type="evidence" value="ECO:0007669"/>
    <property type="project" value="UniProtKB-KW"/>
</dbReference>
<dbReference type="CDD" id="cd20335">
    <property type="entry name" value="BRcat_RBR"/>
    <property type="match status" value="1"/>
</dbReference>
<accession>A0A8T9C2R7</accession>
<dbReference type="SMART" id="SM00647">
    <property type="entry name" value="IBR"/>
    <property type="match status" value="1"/>
</dbReference>
<sequence length="442" mass="49382">MEDQPGARFLENVDRESALFIARLQLEENEQYTASLRIFRRGVRGESDEELALRLDRVHLQHQIALIVQEQEADAARAAEIESQVDGNVEGNGTAAAALVDGVSKQFEDSVLADGRHEDPATSLAGVVATISLGHGDDSGATSQDSPCASDQSAPPTPTESENGDATETPRVDCVSCCEEIPTTDSAKVPCGHVYCRKCIRELFVLSIKDESLFPPRCCKQTIPSEAVDAILTEDLLKQHLEKKEEFEVADKTYCSDPQCSSFLRPADITDGKGTCPKCDQVTCTMCKAAEHIGEDCPEDEATQELLVFAKEHGWQRCVKCRNMVSISTGCNHMRCRCSAQWCYRCGVIWQKCECPIYTEELLLARANELADRQAPPAGVTHQEHVEAFRRQLREHCDHNEEWEWRRGSGRCDNCHQNMSSFIMRCRICATTWCRRCQMNRA</sequence>
<evidence type="ECO:0000259" key="12">
    <source>
        <dbReference type="PROSITE" id="PS51873"/>
    </source>
</evidence>
<evidence type="ECO:0000256" key="9">
    <source>
        <dbReference type="PROSITE-ProRule" id="PRU00175"/>
    </source>
</evidence>
<dbReference type="InterPro" id="IPR031127">
    <property type="entry name" value="E3_UB_ligase_RBR"/>
</dbReference>
<dbReference type="PROSITE" id="PS00518">
    <property type="entry name" value="ZF_RING_1"/>
    <property type="match status" value="1"/>
</dbReference>
<dbReference type="Pfam" id="PF01485">
    <property type="entry name" value="IBR"/>
    <property type="match status" value="1"/>
</dbReference>
<dbReference type="InterPro" id="IPR044066">
    <property type="entry name" value="TRIAD_supradom"/>
</dbReference>
<comment type="caution">
    <text evidence="13">The sequence shown here is derived from an EMBL/GenBank/DDBJ whole genome shotgun (WGS) entry which is preliminary data.</text>
</comment>
<feature type="domain" description="RING-type" evidence="12">
    <location>
        <begin position="170"/>
        <end position="362"/>
    </location>
</feature>
<keyword evidence="14" id="KW-1185">Reference proteome</keyword>
<dbReference type="EMBL" id="QGMK01000806">
    <property type="protein sequence ID" value="TVY78274.1"/>
    <property type="molecule type" value="Genomic_DNA"/>
</dbReference>